<feature type="coiled-coil region" evidence="2">
    <location>
        <begin position="98"/>
        <end position="125"/>
    </location>
</feature>
<evidence type="ECO:0000313" key="4">
    <source>
        <dbReference type="EMBL" id="MCP1383090.1"/>
    </source>
</evidence>
<dbReference type="InterPro" id="IPR010982">
    <property type="entry name" value="Lambda_DNA-bd_dom_sf"/>
</dbReference>
<keyword evidence="5" id="KW-1185">Reference proteome</keyword>
<keyword evidence="2" id="KW-0175">Coiled coil</keyword>
<dbReference type="RefSeq" id="WP_253527677.1">
    <property type="nucleotide sequence ID" value="NZ_JAMZEL010000004.1"/>
</dbReference>
<dbReference type="PANTHER" id="PTHR46558">
    <property type="entry name" value="TRACRIPTIONAL REGULATORY PROTEIN-RELATED-RELATED"/>
    <property type="match status" value="1"/>
</dbReference>
<feature type="domain" description="HTH cro/C1-type" evidence="3">
    <location>
        <begin position="12"/>
        <end position="62"/>
    </location>
</feature>
<evidence type="ECO:0000313" key="5">
    <source>
        <dbReference type="Proteomes" id="UP001204772"/>
    </source>
</evidence>
<dbReference type="PROSITE" id="PS50943">
    <property type="entry name" value="HTH_CROC1"/>
    <property type="match status" value="1"/>
</dbReference>
<dbReference type="Proteomes" id="UP001204772">
    <property type="component" value="Unassembled WGS sequence"/>
</dbReference>
<name>A0ABT1FNL4_9BACT</name>
<dbReference type="SMART" id="SM00530">
    <property type="entry name" value="HTH_XRE"/>
    <property type="match status" value="1"/>
</dbReference>
<proteinExistence type="predicted"/>
<keyword evidence="1" id="KW-0238">DNA-binding</keyword>
<reference evidence="4 5" key="1">
    <citation type="submission" date="2022-06" db="EMBL/GenBank/DDBJ databases">
        <title>Runella sp. S5 genome sequencing.</title>
        <authorList>
            <person name="Park S."/>
        </authorList>
    </citation>
    <scope>NUCLEOTIDE SEQUENCE [LARGE SCALE GENOMIC DNA]</scope>
    <source>
        <strain evidence="4 5">S5</strain>
    </source>
</reference>
<sequence>MSTIGTKLCQHRLAAKLTQQAIAERLGVKTNTYGSWEADHTSPSGRYFPELAIIFGVTIDKLFPDNNGNLPGKTNATAQKMDENEALKLVLQRKEEVIAAKEEIITAQLAQIEKLQEELENYKAAQGI</sequence>
<evidence type="ECO:0000256" key="2">
    <source>
        <dbReference type="SAM" id="Coils"/>
    </source>
</evidence>
<dbReference type="Gene3D" id="1.10.260.40">
    <property type="entry name" value="lambda repressor-like DNA-binding domains"/>
    <property type="match status" value="1"/>
</dbReference>
<organism evidence="4 5">
    <name type="scientific">Runella salmonicolor</name>
    <dbReference type="NCBI Taxonomy" id="2950278"/>
    <lineage>
        <taxon>Bacteria</taxon>
        <taxon>Pseudomonadati</taxon>
        <taxon>Bacteroidota</taxon>
        <taxon>Cytophagia</taxon>
        <taxon>Cytophagales</taxon>
        <taxon>Spirosomataceae</taxon>
        <taxon>Runella</taxon>
    </lineage>
</organism>
<dbReference type="CDD" id="cd00093">
    <property type="entry name" value="HTH_XRE"/>
    <property type="match status" value="1"/>
</dbReference>
<comment type="caution">
    <text evidence="4">The sequence shown here is derived from an EMBL/GenBank/DDBJ whole genome shotgun (WGS) entry which is preliminary data.</text>
</comment>
<dbReference type="SUPFAM" id="SSF47413">
    <property type="entry name" value="lambda repressor-like DNA-binding domains"/>
    <property type="match status" value="1"/>
</dbReference>
<dbReference type="Pfam" id="PF01381">
    <property type="entry name" value="HTH_3"/>
    <property type="match status" value="1"/>
</dbReference>
<dbReference type="InterPro" id="IPR001387">
    <property type="entry name" value="Cro/C1-type_HTH"/>
</dbReference>
<evidence type="ECO:0000256" key="1">
    <source>
        <dbReference type="ARBA" id="ARBA00023125"/>
    </source>
</evidence>
<evidence type="ECO:0000259" key="3">
    <source>
        <dbReference type="PROSITE" id="PS50943"/>
    </source>
</evidence>
<protein>
    <submittedName>
        <fullName evidence="4">Helix-turn-helix transcriptional regulator</fullName>
    </submittedName>
</protein>
<gene>
    <name evidence="4" type="ORF">NCI00_11670</name>
</gene>
<dbReference type="PANTHER" id="PTHR46558:SF4">
    <property type="entry name" value="DNA-BIDING PHAGE PROTEIN"/>
    <property type="match status" value="1"/>
</dbReference>
<accession>A0ABT1FNL4</accession>
<dbReference type="EMBL" id="JAMZEL010000004">
    <property type="protein sequence ID" value="MCP1383090.1"/>
    <property type="molecule type" value="Genomic_DNA"/>
</dbReference>